<dbReference type="Gene3D" id="2.30.30.30">
    <property type="match status" value="1"/>
</dbReference>
<proteinExistence type="inferred from homology"/>
<keyword evidence="2 5" id="KW-0689">Ribosomal protein</keyword>
<evidence type="ECO:0000256" key="2">
    <source>
        <dbReference type="ARBA" id="ARBA00022980"/>
    </source>
</evidence>
<dbReference type="SMART" id="SM00739">
    <property type="entry name" value="KOW"/>
    <property type="match status" value="1"/>
</dbReference>
<dbReference type="GO" id="GO:0005840">
    <property type="term" value="C:ribosome"/>
    <property type="evidence" value="ECO:0007669"/>
    <property type="project" value="UniProtKB-KW"/>
</dbReference>
<evidence type="ECO:0000256" key="1">
    <source>
        <dbReference type="ARBA" id="ARBA00010618"/>
    </source>
</evidence>
<dbReference type="InterPro" id="IPR003256">
    <property type="entry name" value="Ribosomal_uL24"/>
</dbReference>
<comment type="similarity">
    <text evidence="1 5">Belongs to the universal ribosomal protein uL24 family.</text>
</comment>
<keyword evidence="8" id="KW-1185">Reference proteome</keyword>
<keyword evidence="5" id="KW-0694">RNA-binding</keyword>
<comment type="function">
    <text evidence="5">One of two assembly initiator proteins, it binds directly to the 5'-end of the 23S rRNA, where it nucleates assembly of the 50S subunit.</text>
</comment>
<reference evidence="7" key="1">
    <citation type="submission" date="2019-01" db="EMBL/GenBank/DDBJ databases">
        <title>Genomic signatures and co-occurrence patterns of the ultra-small Saccharimodia (Patescibacteria phylum) suggest a symbiotic lifestyle.</title>
        <authorList>
            <person name="Lemos L."/>
            <person name="Medeiros J."/>
            <person name="Andreote F."/>
            <person name="Fernandes G."/>
            <person name="Varani A."/>
            <person name="Oliveira G."/>
            <person name="Pylro V."/>
        </authorList>
    </citation>
    <scope>NUCLEOTIDE SEQUENCE [LARGE SCALE GENOMIC DNA]</scope>
    <source>
        <strain evidence="7">AMD02</strain>
    </source>
</reference>
<comment type="function">
    <text evidence="5">One of the proteins that surrounds the polypeptide exit tunnel on the outside of the subunit.</text>
</comment>
<keyword evidence="3 5" id="KW-0687">Ribonucleoprotein</keyword>
<gene>
    <name evidence="5 7" type="primary">rplX</name>
    <name evidence="7" type="ORF">EOT05_03525</name>
</gene>
<evidence type="ECO:0000313" key="7">
    <source>
        <dbReference type="EMBL" id="RWZ78790.1"/>
    </source>
</evidence>
<dbReference type="Proteomes" id="UP000289257">
    <property type="component" value="Unassembled WGS sequence"/>
</dbReference>
<dbReference type="Pfam" id="PF00467">
    <property type="entry name" value="KOW"/>
    <property type="match status" value="1"/>
</dbReference>
<keyword evidence="5" id="KW-0699">rRNA-binding</keyword>
<dbReference type="InterPro" id="IPR057264">
    <property type="entry name" value="Ribosomal_uL24_C"/>
</dbReference>
<name>A0A4Q0AIC0_9BACT</name>
<dbReference type="GO" id="GO:0019843">
    <property type="term" value="F:rRNA binding"/>
    <property type="evidence" value="ECO:0007669"/>
    <property type="project" value="UniProtKB-UniRule"/>
</dbReference>
<dbReference type="NCBIfam" id="TIGR01079">
    <property type="entry name" value="rplX_bact"/>
    <property type="match status" value="1"/>
</dbReference>
<comment type="caution">
    <text evidence="7">The sequence shown here is derived from an EMBL/GenBank/DDBJ whole genome shotgun (WGS) entry which is preliminary data.</text>
</comment>
<dbReference type="Pfam" id="PF17136">
    <property type="entry name" value="ribosomal_L24"/>
    <property type="match status" value="1"/>
</dbReference>
<dbReference type="AlphaFoldDB" id="A0A4Q0AIC0"/>
<evidence type="ECO:0000256" key="3">
    <source>
        <dbReference type="ARBA" id="ARBA00023274"/>
    </source>
</evidence>
<dbReference type="SUPFAM" id="SSF50104">
    <property type="entry name" value="Translation proteins SH3-like domain"/>
    <property type="match status" value="1"/>
</dbReference>
<sequence length="104" mass="11194">MARIIKGDLVKLISGANKGTTGKVLGVTKDGILVEGIGQKHRHSKPSQLNPRGSHKDIHVAVPAHKVALVIDEKRGKTSRVGYIKNVDGGTTRVARQQNSKEIK</sequence>
<dbReference type="GO" id="GO:0003735">
    <property type="term" value="F:structural constituent of ribosome"/>
    <property type="evidence" value="ECO:0007669"/>
    <property type="project" value="InterPro"/>
</dbReference>
<dbReference type="InterPro" id="IPR008991">
    <property type="entry name" value="Translation_prot_SH3-like_sf"/>
</dbReference>
<dbReference type="InterPro" id="IPR005824">
    <property type="entry name" value="KOW"/>
</dbReference>
<dbReference type="EMBL" id="SCKX01000001">
    <property type="protein sequence ID" value="RWZ78790.1"/>
    <property type="molecule type" value="Genomic_DNA"/>
</dbReference>
<organism evidence="7 8">
    <name type="scientific">Candidatus Microsaccharimonas sossegonensis</name>
    <dbReference type="NCBI Taxonomy" id="2506948"/>
    <lineage>
        <taxon>Bacteria</taxon>
        <taxon>Candidatus Saccharimonadota</taxon>
        <taxon>Candidatus Saccharimonadia</taxon>
        <taxon>Candidatus Saccharimonadales</taxon>
        <taxon>Candidatus Saccharimonadaceae</taxon>
        <taxon>Candidatus Microsaccharimonas</taxon>
    </lineage>
</organism>
<dbReference type="GO" id="GO:1990904">
    <property type="term" value="C:ribonucleoprotein complex"/>
    <property type="evidence" value="ECO:0007669"/>
    <property type="project" value="UniProtKB-KW"/>
</dbReference>
<dbReference type="InterPro" id="IPR041988">
    <property type="entry name" value="Ribosomal_uL24_KOW"/>
</dbReference>
<dbReference type="GO" id="GO:0006412">
    <property type="term" value="P:translation"/>
    <property type="evidence" value="ECO:0007669"/>
    <property type="project" value="UniProtKB-UniRule"/>
</dbReference>
<dbReference type="HAMAP" id="MF_01326_B">
    <property type="entry name" value="Ribosomal_uL24_B"/>
    <property type="match status" value="1"/>
</dbReference>
<evidence type="ECO:0000256" key="5">
    <source>
        <dbReference type="HAMAP-Rule" id="MF_01326"/>
    </source>
</evidence>
<accession>A0A4Q0AIC0</accession>
<comment type="subunit">
    <text evidence="5">Part of the 50S ribosomal subunit.</text>
</comment>
<evidence type="ECO:0000259" key="6">
    <source>
        <dbReference type="SMART" id="SM00739"/>
    </source>
</evidence>
<evidence type="ECO:0000313" key="8">
    <source>
        <dbReference type="Proteomes" id="UP000289257"/>
    </source>
</evidence>
<dbReference type="CDD" id="cd06089">
    <property type="entry name" value="KOW_RPL26"/>
    <property type="match status" value="1"/>
</dbReference>
<protein>
    <recommendedName>
        <fullName evidence="4 5">Large ribosomal subunit protein uL24</fullName>
    </recommendedName>
</protein>
<evidence type="ECO:0000256" key="4">
    <source>
        <dbReference type="ARBA" id="ARBA00035206"/>
    </source>
</evidence>
<feature type="domain" description="KOW" evidence="6">
    <location>
        <begin position="3"/>
        <end position="30"/>
    </location>
</feature>
<dbReference type="InterPro" id="IPR014722">
    <property type="entry name" value="Rib_uL2_dom2"/>
</dbReference>